<keyword evidence="1" id="KW-0472">Membrane</keyword>
<dbReference type="RefSeq" id="WP_344733696.1">
    <property type="nucleotide sequence ID" value="NZ_BAAAZH010000017.1"/>
</dbReference>
<keyword evidence="3" id="KW-1185">Reference proteome</keyword>
<dbReference type="Proteomes" id="UP001501495">
    <property type="component" value="Unassembled WGS sequence"/>
</dbReference>
<keyword evidence="1" id="KW-0812">Transmembrane</keyword>
<accession>A0ABP7XKU1</accession>
<gene>
    <name evidence="2" type="ORF">GCM10022215_24570</name>
</gene>
<evidence type="ECO:0000256" key="1">
    <source>
        <dbReference type="SAM" id="Phobius"/>
    </source>
</evidence>
<name>A0ABP7XKU1_9ACTN</name>
<keyword evidence="1" id="KW-1133">Transmembrane helix</keyword>
<reference evidence="3" key="1">
    <citation type="journal article" date="2019" name="Int. J. Syst. Evol. Microbiol.">
        <title>The Global Catalogue of Microorganisms (GCM) 10K type strain sequencing project: providing services to taxonomists for standard genome sequencing and annotation.</title>
        <authorList>
            <consortium name="The Broad Institute Genomics Platform"/>
            <consortium name="The Broad Institute Genome Sequencing Center for Infectious Disease"/>
            <person name="Wu L."/>
            <person name="Ma J."/>
        </authorList>
    </citation>
    <scope>NUCLEOTIDE SEQUENCE [LARGE SCALE GENOMIC DNA]</scope>
    <source>
        <strain evidence="3">JCM 16703</strain>
    </source>
</reference>
<feature type="transmembrane region" description="Helical" evidence="1">
    <location>
        <begin position="12"/>
        <end position="31"/>
    </location>
</feature>
<evidence type="ECO:0000313" key="3">
    <source>
        <dbReference type="Proteomes" id="UP001501495"/>
    </source>
</evidence>
<proteinExistence type="predicted"/>
<dbReference type="EMBL" id="BAAAZH010000017">
    <property type="protein sequence ID" value="GAA4120703.1"/>
    <property type="molecule type" value="Genomic_DNA"/>
</dbReference>
<protein>
    <submittedName>
        <fullName evidence="2">Uncharacterized protein</fullName>
    </submittedName>
</protein>
<feature type="transmembrane region" description="Helical" evidence="1">
    <location>
        <begin position="37"/>
        <end position="55"/>
    </location>
</feature>
<evidence type="ECO:0000313" key="2">
    <source>
        <dbReference type="EMBL" id="GAA4120703.1"/>
    </source>
</evidence>
<organism evidence="2 3">
    <name type="scientific">Nocardioides fonticola</name>
    <dbReference type="NCBI Taxonomy" id="450363"/>
    <lineage>
        <taxon>Bacteria</taxon>
        <taxon>Bacillati</taxon>
        <taxon>Actinomycetota</taxon>
        <taxon>Actinomycetes</taxon>
        <taxon>Propionibacteriales</taxon>
        <taxon>Nocardioidaceae</taxon>
        <taxon>Nocardioides</taxon>
    </lineage>
</organism>
<sequence length="75" mass="8067">MITTSGRLRTLARLSVGLLALAYGVMVLPDFLRDRGAWPVAAIAVFVVLGTRWFLVRRARNVVAAEPEGADGEVG</sequence>
<comment type="caution">
    <text evidence="2">The sequence shown here is derived from an EMBL/GenBank/DDBJ whole genome shotgun (WGS) entry which is preliminary data.</text>
</comment>